<evidence type="ECO:0000256" key="8">
    <source>
        <dbReference type="ARBA" id="ARBA00049047"/>
    </source>
</evidence>
<dbReference type="AlphaFoldDB" id="A0A6L5YRL6"/>
<evidence type="ECO:0000256" key="5">
    <source>
        <dbReference type="ARBA" id="ARBA00022822"/>
    </source>
</evidence>
<dbReference type="HAMAP" id="MF_00131">
    <property type="entry name" value="Trp_synth_alpha"/>
    <property type="match status" value="1"/>
</dbReference>
<dbReference type="Pfam" id="PF00290">
    <property type="entry name" value="Trp_syntA"/>
    <property type="match status" value="1"/>
</dbReference>
<dbReference type="NCBIfam" id="TIGR00262">
    <property type="entry name" value="trpA"/>
    <property type="match status" value="1"/>
</dbReference>
<dbReference type="InterPro" id="IPR018204">
    <property type="entry name" value="Trp_synthase_alpha_AS"/>
</dbReference>
<dbReference type="CDD" id="cd04724">
    <property type="entry name" value="Tryptophan_synthase_alpha"/>
    <property type="match status" value="1"/>
</dbReference>
<dbReference type="GO" id="GO:0005829">
    <property type="term" value="C:cytosol"/>
    <property type="evidence" value="ECO:0007669"/>
    <property type="project" value="TreeGrafter"/>
</dbReference>
<dbReference type="SUPFAM" id="SSF51366">
    <property type="entry name" value="Ribulose-phoshate binding barrel"/>
    <property type="match status" value="1"/>
</dbReference>
<evidence type="ECO:0000256" key="9">
    <source>
        <dbReference type="HAMAP-Rule" id="MF_00131"/>
    </source>
</evidence>
<keyword evidence="6 9" id="KW-0057">Aromatic amino acid biosynthesis</keyword>
<dbReference type="FunFam" id="3.20.20.70:FF:000037">
    <property type="entry name" value="Tryptophan synthase alpha chain"/>
    <property type="match status" value="1"/>
</dbReference>
<keyword evidence="12" id="KW-1185">Reference proteome</keyword>
<accession>A0A6L5YRL6</accession>
<dbReference type="UniPathway" id="UPA00035">
    <property type="reaction ID" value="UER00044"/>
</dbReference>
<evidence type="ECO:0000256" key="2">
    <source>
        <dbReference type="ARBA" id="ARBA00004733"/>
    </source>
</evidence>
<evidence type="ECO:0000256" key="7">
    <source>
        <dbReference type="ARBA" id="ARBA00023239"/>
    </source>
</evidence>
<dbReference type="PROSITE" id="PS00167">
    <property type="entry name" value="TRP_SYNTHASE_ALPHA"/>
    <property type="match status" value="1"/>
</dbReference>
<feature type="active site" description="Proton acceptor" evidence="9">
    <location>
        <position position="60"/>
    </location>
</feature>
<dbReference type="RefSeq" id="WP_154429574.1">
    <property type="nucleotide sequence ID" value="NZ_VUNI01000007.1"/>
</dbReference>
<evidence type="ECO:0000313" key="11">
    <source>
        <dbReference type="EMBL" id="MST74609.1"/>
    </source>
</evidence>
<keyword evidence="7 9" id="KW-0456">Lyase</keyword>
<keyword evidence="4 9" id="KW-0028">Amino-acid biosynthesis</keyword>
<comment type="similarity">
    <text evidence="9 10">Belongs to the TrpA family.</text>
</comment>
<dbReference type="InterPro" id="IPR002028">
    <property type="entry name" value="Trp_synthase_suA"/>
</dbReference>
<evidence type="ECO:0000256" key="4">
    <source>
        <dbReference type="ARBA" id="ARBA00022605"/>
    </source>
</evidence>
<evidence type="ECO:0000256" key="3">
    <source>
        <dbReference type="ARBA" id="ARBA00011270"/>
    </source>
</evidence>
<comment type="pathway">
    <text evidence="2 9">Amino-acid biosynthesis; L-tryptophan biosynthesis; L-tryptophan from chorismate: step 5/5.</text>
</comment>
<dbReference type="Gene3D" id="3.20.20.70">
    <property type="entry name" value="Aldolase class I"/>
    <property type="match status" value="1"/>
</dbReference>
<evidence type="ECO:0000256" key="1">
    <source>
        <dbReference type="ARBA" id="ARBA00003365"/>
    </source>
</evidence>
<evidence type="ECO:0000256" key="10">
    <source>
        <dbReference type="RuleBase" id="RU003662"/>
    </source>
</evidence>
<dbReference type="EC" id="4.2.1.20" evidence="9"/>
<comment type="subunit">
    <text evidence="3 9">Tetramer of two alpha and two beta chains.</text>
</comment>
<feature type="active site" description="Proton acceptor" evidence="9">
    <location>
        <position position="49"/>
    </location>
</feature>
<protein>
    <recommendedName>
        <fullName evidence="9">Tryptophan synthase alpha chain</fullName>
        <ecNumber evidence="9">4.2.1.20</ecNumber>
    </recommendedName>
</protein>
<keyword evidence="5 9" id="KW-0822">Tryptophan biosynthesis</keyword>
<dbReference type="GO" id="GO:0004834">
    <property type="term" value="F:tryptophan synthase activity"/>
    <property type="evidence" value="ECO:0007669"/>
    <property type="project" value="UniProtKB-UniRule"/>
</dbReference>
<dbReference type="Proteomes" id="UP000474024">
    <property type="component" value="Unassembled WGS sequence"/>
</dbReference>
<sequence>MNRIEEKLQALKKDNKKAFITYITAGFPDYNKTKELIEAQEKAGVDIIELGIPFSDPVADGPVIQQASYEAILGGANLAKTFDCMKEMREANVQVPIVFMMYYNTVLHYGVEAFAAKCKECGVDGLIIPDLPFEEQEELQKALNGADETILIELVSPVSKDRVPKLLENARGFVYCVSAMGVTGQGGEFHKQVKEYLASVKKVSKIPVMMGFGIRTAKDVAPMKDLIDGAIVGTHFIELMRESNFDAKTASEYVSTFKKELNELD</sequence>
<dbReference type="InterPro" id="IPR011060">
    <property type="entry name" value="RibuloseP-bd_barrel"/>
</dbReference>
<dbReference type="PANTHER" id="PTHR43406:SF1">
    <property type="entry name" value="TRYPTOPHAN SYNTHASE ALPHA CHAIN, CHLOROPLASTIC"/>
    <property type="match status" value="1"/>
</dbReference>
<organism evidence="11 12">
    <name type="scientific">Roseburia porci</name>
    <dbReference type="NCBI Taxonomy" id="2605790"/>
    <lineage>
        <taxon>Bacteria</taxon>
        <taxon>Bacillati</taxon>
        <taxon>Bacillota</taxon>
        <taxon>Clostridia</taxon>
        <taxon>Lachnospirales</taxon>
        <taxon>Lachnospiraceae</taxon>
        <taxon>Roseburia</taxon>
    </lineage>
</organism>
<dbReference type="EMBL" id="VUNI01000007">
    <property type="protein sequence ID" value="MST74609.1"/>
    <property type="molecule type" value="Genomic_DNA"/>
</dbReference>
<comment type="caution">
    <text evidence="11">The sequence shown here is derived from an EMBL/GenBank/DDBJ whole genome shotgun (WGS) entry which is preliminary data.</text>
</comment>
<dbReference type="PANTHER" id="PTHR43406">
    <property type="entry name" value="TRYPTOPHAN SYNTHASE, ALPHA CHAIN"/>
    <property type="match status" value="1"/>
</dbReference>
<comment type="function">
    <text evidence="1 9">The alpha subunit is responsible for the aldol cleavage of indoleglycerol phosphate to indole and glyceraldehyde 3-phosphate.</text>
</comment>
<proteinExistence type="inferred from homology"/>
<reference evidence="11 12" key="1">
    <citation type="submission" date="2019-08" db="EMBL/GenBank/DDBJ databases">
        <title>In-depth cultivation of the pig gut microbiome towards novel bacterial diversity and tailored functional studies.</title>
        <authorList>
            <person name="Wylensek D."/>
            <person name="Hitch T.C.A."/>
            <person name="Clavel T."/>
        </authorList>
    </citation>
    <scope>NUCLEOTIDE SEQUENCE [LARGE SCALE GENOMIC DNA]</scope>
    <source>
        <strain evidence="11 12">MUC/MUC-530-WT-4D</strain>
    </source>
</reference>
<evidence type="ECO:0000256" key="6">
    <source>
        <dbReference type="ARBA" id="ARBA00023141"/>
    </source>
</evidence>
<dbReference type="InterPro" id="IPR013785">
    <property type="entry name" value="Aldolase_TIM"/>
</dbReference>
<comment type="catalytic activity">
    <reaction evidence="8 9">
        <text>(1S,2R)-1-C-(indol-3-yl)glycerol 3-phosphate + L-serine = D-glyceraldehyde 3-phosphate + L-tryptophan + H2O</text>
        <dbReference type="Rhea" id="RHEA:10532"/>
        <dbReference type="ChEBI" id="CHEBI:15377"/>
        <dbReference type="ChEBI" id="CHEBI:33384"/>
        <dbReference type="ChEBI" id="CHEBI:57912"/>
        <dbReference type="ChEBI" id="CHEBI:58866"/>
        <dbReference type="ChEBI" id="CHEBI:59776"/>
        <dbReference type="EC" id="4.2.1.20"/>
    </reaction>
</comment>
<gene>
    <name evidence="9" type="primary">trpA</name>
    <name evidence="11" type="ORF">FYJ75_06085</name>
</gene>
<evidence type="ECO:0000313" key="12">
    <source>
        <dbReference type="Proteomes" id="UP000474024"/>
    </source>
</evidence>
<name>A0A6L5YRL6_9FIRM</name>